<evidence type="ECO:0000256" key="13">
    <source>
        <dbReference type="ARBA" id="ARBA00031368"/>
    </source>
</evidence>
<evidence type="ECO:0000256" key="7">
    <source>
        <dbReference type="ARBA" id="ARBA00022660"/>
    </source>
</evidence>
<comment type="similarity">
    <text evidence="3">Belongs to the complex I NDUFB2 subunit family.</text>
</comment>
<organism evidence="15 16">
    <name type="scientific">Silurus asotus</name>
    <name type="common">Amur catfish</name>
    <name type="synonym">Parasilurus asotus</name>
    <dbReference type="NCBI Taxonomy" id="30991"/>
    <lineage>
        <taxon>Eukaryota</taxon>
        <taxon>Metazoa</taxon>
        <taxon>Chordata</taxon>
        <taxon>Craniata</taxon>
        <taxon>Vertebrata</taxon>
        <taxon>Euteleostomi</taxon>
        <taxon>Actinopterygii</taxon>
        <taxon>Neopterygii</taxon>
        <taxon>Teleostei</taxon>
        <taxon>Ostariophysi</taxon>
        <taxon>Siluriformes</taxon>
        <taxon>Siluridae</taxon>
        <taxon>Silurus</taxon>
    </lineage>
</organism>
<keyword evidence="11" id="KW-0496">Mitochondrion</keyword>
<keyword evidence="8" id="KW-0999">Mitochondrion inner membrane</keyword>
<evidence type="ECO:0000256" key="8">
    <source>
        <dbReference type="ARBA" id="ARBA00022792"/>
    </source>
</evidence>
<dbReference type="PANTHER" id="PTHR15223">
    <property type="entry name" value="NADH-UBIQUINONE OXIDOREDUCTASE AGGG SUBUNIT"/>
    <property type="match status" value="1"/>
</dbReference>
<comment type="function">
    <text evidence="1">Accessory subunit of the mitochondrial membrane respiratory chain NADH dehydrogenase (Complex I), that is believed not to be involved in catalysis. Complex I functions in the transfer of electrons from NADH to the respiratory chain. The immediate electron acceptor for the enzyme is believed to be ubiquinone.</text>
</comment>
<keyword evidence="16" id="KW-1185">Reference proteome</keyword>
<dbReference type="Proteomes" id="UP001205998">
    <property type="component" value="Unassembled WGS sequence"/>
</dbReference>
<dbReference type="InterPro" id="IPR026627">
    <property type="entry name" value="NDUFB2_animal"/>
</dbReference>
<dbReference type="Pfam" id="PF14813">
    <property type="entry name" value="NADH_B2"/>
    <property type="match status" value="1"/>
</dbReference>
<protein>
    <recommendedName>
        <fullName evidence="5">NADH dehydrogenase [ubiquinone] 1 beta subcomplex subunit 2, mitochondrial</fullName>
    </recommendedName>
    <alternativeName>
        <fullName evidence="13">Complex I-AGGG</fullName>
    </alternativeName>
    <alternativeName>
        <fullName evidence="14">NADH-ubiquinone oxidoreductase AGGG subunit</fullName>
    </alternativeName>
</protein>
<gene>
    <name evidence="15" type="ORF">C0J50_14422</name>
</gene>
<name>A0AAD5B2N5_SILAS</name>
<evidence type="ECO:0000313" key="15">
    <source>
        <dbReference type="EMBL" id="KAI5626019.1"/>
    </source>
</evidence>
<keyword evidence="10" id="KW-0249">Electron transport</keyword>
<evidence type="ECO:0000256" key="9">
    <source>
        <dbReference type="ARBA" id="ARBA00022946"/>
    </source>
</evidence>
<evidence type="ECO:0000256" key="2">
    <source>
        <dbReference type="ARBA" id="ARBA00004443"/>
    </source>
</evidence>
<dbReference type="EMBL" id="MU551538">
    <property type="protein sequence ID" value="KAI5626019.1"/>
    <property type="molecule type" value="Genomic_DNA"/>
</dbReference>
<dbReference type="GO" id="GO:0032981">
    <property type="term" value="P:mitochondrial respiratory chain complex I assembly"/>
    <property type="evidence" value="ECO:0007669"/>
    <property type="project" value="TreeGrafter"/>
</dbReference>
<dbReference type="PANTHER" id="PTHR15223:SF1">
    <property type="entry name" value="NADH DEHYDROGENASE [UBIQUINONE] 1 BETA SUBCOMPLEX SUBUNIT 2, MITOCHONDRIAL"/>
    <property type="match status" value="1"/>
</dbReference>
<evidence type="ECO:0000256" key="4">
    <source>
        <dbReference type="ARBA" id="ARBA00011533"/>
    </source>
</evidence>
<comment type="subcellular location">
    <subcellularLocation>
        <location evidence="2">Mitochondrion inner membrane</location>
        <topology evidence="2">Peripheral membrane protein</topology>
        <orientation evidence="2">Matrix side</orientation>
    </subcellularLocation>
</comment>
<keyword evidence="7" id="KW-0679">Respiratory chain</keyword>
<evidence type="ECO:0000256" key="12">
    <source>
        <dbReference type="ARBA" id="ARBA00023136"/>
    </source>
</evidence>
<evidence type="ECO:0000256" key="10">
    <source>
        <dbReference type="ARBA" id="ARBA00022982"/>
    </source>
</evidence>
<evidence type="ECO:0000313" key="16">
    <source>
        <dbReference type="Proteomes" id="UP001205998"/>
    </source>
</evidence>
<evidence type="ECO:0000256" key="6">
    <source>
        <dbReference type="ARBA" id="ARBA00022448"/>
    </source>
</evidence>
<evidence type="ECO:0000256" key="14">
    <source>
        <dbReference type="ARBA" id="ARBA00031736"/>
    </source>
</evidence>
<dbReference type="AlphaFoldDB" id="A0AAD5B2N5"/>
<reference evidence="15" key="1">
    <citation type="submission" date="2018-07" db="EMBL/GenBank/DDBJ databases">
        <title>Comparative genomics of catfishes provides insights into carnivory and benthic adaptation.</title>
        <authorList>
            <person name="Zhang Y."/>
            <person name="Wang D."/>
            <person name="Peng Z."/>
            <person name="Zheng S."/>
            <person name="Shao F."/>
            <person name="Tao W."/>
        </authorList>
    </citation>
    <scope>NUCLEOTIDE SEQUENCE</scope>
    <source>
        <strain evidence="15">Chongqing</strain>
    </source>
</reference>
<keyword evidence="12" id="KW-0472">Membrane</keyword>
<proteinExistence type="inferred from homology"/>
<evidence type="ECO:0000256" key="3">
    <source>
        <dbReference type="ARBA" id="ARBA00005923"/>
    </source>
</evidence>
<sequence length="102" mass="11966">MKMSAVWRTVSVFRAGARLITRGPQHSFTRKAGGGPHIVAQYRQPPHLTKRQHFRAELLSGFMWFWIMWHFWHDSDAVLGHFPWPDTNVWTDQELGIPPDDE</sequence>
<comment type="subunit">
    <text evidence="4">Complex I is composed of 45 different subunits.</text>
</comment>
<evidence type="ECO:0000256" key="1">
    <source>
        <dbReference type="ARBA" id="ARBA00003195"/>
    </source>
</evidence>
<keyword evidence="9" id="KW-0809">Transit peptide</keyword>
<accession>A0AAD5B2N5</accession>
<feature type="non-terminal residue" evidence="15">
    <location>
        <position position="1"/>
    </location>
</feature>
<dbReference type="GO" id="GO:0045271">
    <property type="term" value="C:respiratory chain complex I"/>
    <property type="evidence" value="ECO:0007669"/>
    <property type="project" value="InterPro"/>
</dbReference>
<dbReference type="GO" id="GO:0005743">
    <property type="term" value="C:mitochondrial inner membrane"/>
    <property type="evidence" value="ECO:0007669"/>
    <property type="project" value="UniProtKB-SubCell"/>
</dbReference>
<evidence type="ECO:0000256" key="5">
    <source>
        <dbReference type="ARBA" id="ARBA00014585"/>
    </source>
</evidence>
<keyword evidence="6" id="KW-0813">Transport</keyword>
<comment type="caution">
    <text evidence="15">The sequence shown here is derived from an EMBL/GenBank/DDBJ whole genome shotgun (WGS) entry which is preliminary data.</text>
</comment>
<evidence type="ECO:0000256" key="11">
    <source>
        <dbReference type="ARBA" id="ARBA00023128"/>
    </source>
</evidence>